<keyword evidence="4 6" id="KW-0238">DNA-binding</keyword>
<accession>A0A4U0NJ93</accession>
<evidence type="ECO:0000256" key="4">
    <source>
        <dbReference type="ARBA" id="ARBA00023125"/>
    </source>
</evidence>
<keyword evidence="10" id="KW-1185">Reference proteome</keyword>
<evidence type="ECO:0000256" key="5">
    <source>
        <dbReference type="ARBA" id="ARBA00023163"/>
    </source>
</evidence>
<feature type="domain" description="OmpR/PhoB-type" evidence="8">
    <location>
        <begin position="1"/>
        <end position="98"/>
    </location>
</feature>
<feature type="region of interest" description="Disordered" evidence="7">
    <location>
        <begin position="251"/>
        <end position="274"/>
    </location>
</feature>
<dbReference type="GO" id="GO:0000160">
    <property type="term" value="P:phosphorelay signal transduction system"/>
    <property type="evidence" value="ECO:0007669"/>
    <property type="project" value="UniProtKB-KW"/>
</dbReference>
<dbReference type="OrthoDB" id="4336084at2"/>
<proteinExistence type="inferred from homology"/>
<dbReference type="Gene3D" id="1.10.10.10">
    <property type="entry name" value="Winged helix-like DNA-binding domain superfamily/Winged helix DNA-binding domain"/>
    <property type="match status" value="1"/>
</dbReference>
<dbReference type="RefSeq" id="WP_136740276.1">
    <property type="nucleotide sequence ID" value="NZ_SUMB01000004.1"/>
</dbReference>
<dbReference type="GO" id="GO:0003677">
    <property type="term" value="F:DNA binding"/>
    <property type="evidence" value="ECO:0007669"/>
    <property type="project" value="UniProtKB-UniRule"/>
</dbReference>
<comment type="caution">
    <text evidence="9">The sequence shown here is derived from an EMBL/GenBank/DDBJ whole genome shotgun (WGS) entry which is preliminary data.</text>
</comment>
<dbReference type="PROSITE" id="PS51755">
    <property type="entry name" value="OMPR_PHOB"/>
    <property type="match status" value="1"/>
</dbReference>
<evidence type="ECO:0000256" key="2">
    <source>
        <dbReference type="ARBA" id="ARBA00023012"/>
    </source>
</evidence>
<keyword evidence="3" id="KW-0805">Transcription regulation</keyword>
<keyword evidence="2" id="KW-0902">Two-component regulatory system</keyword>
<dbReference type="InterPro" id="IPR036388">
    <property type="entry name" value="WH-like_DNA-bd_sf"/>
</dbReference>
<feature type="compositionally biased region" description="Low complexity" evidence="7">
    <location>
        <begin position="262"/>
        <end position="274"/>
    </location>
</feature>
<evidence type="ECO:0000256" key="3">
    <source>
        <dbReference type="ARBA" id="ARBA00023015"/>
    </source>
</evidence>
<evidence type="ECO:0000259" key="8">
    <source>
        <dbReference type="PROSITE" id="PS51755"/>
    </source>
</evidence>
<dbReference type="Pfam" id="PF00486">
    <property type="entry name" value="Trans_reg_C"/>
    <property type="match status" value="1"/>
</dbReference>
<reference evidence="9 10" key="1">
    <citation type="submission" date="2019-04" db="EMBL/GenBank/DDBJ databases">
        <title>Streptomyces piniterrae sp. nov., a heliquinomycin-producing actinomycete isolated from rhizosphere soil of Pinus yunnanensis.</title>
        <authorList>
            <person name="Zhuang X."/>
            <person name="Zhao J."/>
        </authorList>
    </citation>
    <scope>NUCLEOTIDE SEQUENCE [LARGE SCALE GENOMIC DNA]</scope>
    <source>
        <strain evidence="10">jys28</strain>
    </source>
</reference>
<gene>
    <name evidence="9" type="ORF">FCH28_14500</name>
</gene>
<dbReference type="SMART" id="SM00862">
    <property type="entry name" value="Trans_reg_C"/>
    <property type="match status" value="1"/>
</dbReference>
<keyword evidence="5" id="KW-0804">Transcription</keyword>
<dbReference type="InterPro" id="IPR005158">
    <property type="entry name" value="BTAD"/>
</dbReference>
<dbReference type="SMART" id="SM01043">
    <property type="entry name" value="BTAD"/>
    <property type="match status" value="1"/>
</dbReference>
<evidence type="ECO:0000313" key="10">
    <source>
        <dbReference type="Proteomes" id="UP000308697"/>
    </source>
</evidence>
<dbReference type="GO" id="GO:0006355">
    <property type="term" value="P:regulation of DNA-templated transcription"/>
    <property type="evidence" value="ECO:0007669"/>
    <property type="project" value="InterPro"/>
</dbReference>
<dbReference type="InterPro" id="IPR051677">
    <property type="entry name" value="AfsR-DnrI-RedD_regulator"/>
</dbReference>
<feature type="DNA-binding region" description="OmpR/PhoB-type" evidence="6">
    <location>
        <begin position="1"/>
        <end position="98"/>
    </location>
</feature>
<dbReference type="Proteomes" id="UP000308697">
    <property type="component" value="Unassembled WGS sequence"/>
</dbReference>
<dbReference type="AlphaFoldDB" id="A0A4U0NJ93"/>
<dbReference type="InterPro" id="IPR011990">
    <property type="entry name" value="TPR-like_helical_dom_sf"/>
</dbReference>
<dbReference type="PANTHER" id="PTHR35807">
    <property type="entry name" value="TRANSCRIPTIONAL REGULATOR REDD-RELATED"/>
    <property type="match status" value="1"/>
</dbReference>
<name>A0A4U0NJ93_9ACTN</name>
<dbReference type="SUPFAM" id="SSF46894">
    <property type="entry name" value="C-terminal effector domain of the bipartite response regulators"/>
    <property type="match status" value="1"/>
</dbReference>
<organism evidence="9 10">
    <name type="scientific">Streptomyces piniterrae</name>
    <dbReference type="NCBI Taxonomy" id="2571125"/>
    <lineage>
        <taxon>Bacteria</taxon>
        <taxon>Bacillati</taxon>
        <taxon>Actinomycetota</taxon>
        <taxon>Actinomycetes</taxon>
        <taxon>Kitasatosporales</taxon>
        <taxon>Streptomycetaceae</taxon>
        <taxon>Streptomyces</taxon>
    </lineage>
</organism>
<dbReference type="EMBL" id="SUMB01000004">
    <property type="protein sequence ID" value="TJZ54351.1"/>
    <property type="molecule type" value="Genomic_DNA"/>
</dbReference>
<protein>
    <submittedName>
        <fullName evidence="9">AfsR/SARP family transcriptional regulator</fullName>
    </submittedName>
</protein>
<dbReference type="Pfam" id="PF03704">
    <property type="entry name" value="BTAD"/>
    <property type="match status" value="1"/>
</dbReference>
<evidence type="ECO:0000256" key="6">
    <source>
        <dbReference type="PROSITE-ProRule" id="PRU01091"/>
    </source>
</evidence>
<dbReference type="SUPFAM" id="SSF48452">
    <property type="entry name" value="TPR-like"/>
    <property type="match status" value="1"/>
</dbReference>
<dbReference type="CDD" id="cd15831">
    <property type="entry name" value="BTAD"/>
    <property type="match status" value="1"/>
</dbReference>
<dbReference type="Gene3D" id="1.25.40.10">
    <property type="entry name" value="Tetratricopeptide repeat domain"/>
    <property type="match status" value="1"/>
</dbReference>
<evidence type="ECO:0000313" key="9">
    <source>
        <dbReference type="EMBL" id="TJZ54351.1"/>
    </source>
</evidence>
<comment type="similarity">
    <text evidence="1">Belongs to the AfsR/DnrI/RedD regulatory family.</text>
</comment>
<dbReference type="PANTHER" id="PTHR35807:SF1">
    <property type="entry name" value="TRANSCRIPTIONAL REGULATOR REDD"/>
    <property type="match status" value="1"/>
</dbReference>
<sequence>MTQGQGVRFELLGPLRASRDTVEIRLGPPRQCTVLAVLLLQEGRPMSYGALVEAVWGAHPPSHVRNLVQKYVSGIRRALSGDGAPDLVWTGTGYRLDGAAPDDLLERRALLRAALVARDSGDLRRSIALAAQAEAMWRGEFAEGLGGPSLEAERRRWEEKRLMVLEARMEAELALGNYRECVHELVRQVATRPLRERLVELLMLALYRGGRSSDALLVYEDTRRRIAAEIGCDPGPALRELHQRMLRQDPALLPRTPTDRGAPATAAPVTAPAA</sequence>
<dbReference type="InterPro" id="IPR016032">
    <property type="entry name" value="Sig_transdc_resp-reg_C-effctor"/>
</dbReference>
<evidence type="ECO:0000256" key="7">
    <source>
        <dbReference type="SAM" id="MobiDB-lite"/>
    </source>
</evidence>
<evidence type="ECO:0000256" key="1">
    <source>
        <dbReference type="ARBA" id="ARBA00005820"/>
    </source>
</evidence>
<dbReference type="InterPro" id="IPR001867">
    <property type="entry name" value="OmpR/PhoB-type_DNA-bd"/>
</dbReference>